<keyword evidence="2" id="KW-1003">Cell membrane</keyword>
<evidence type="ECO:0000256" key="7">
    <source>
        <dbReference type="ARBA" id="ARBA00023170"/>
    </source>
</evidence>
<evidence type="ECO:0000256" key="6">
    <source>
        <dbReference type="ARBA" id="ARBA00023136"/>
    </source>
</evidence>
<feature type="transmembrane region" description="Helical" evidence="12">
    <location>
        <begin position="20"/>
        <end position="41"/>
    </location>
</feature>
<name>A0A8C3XQI5_CHESE</name>
<dbReference type="PANTHER" id="PTHR24232">
    <property type="entry name" value="G-PROTEIN COUPLED RECEPTOR"/>
    <property type="match status" value="1"/>
</dbReference>
<dbReference type="GO" id="GO:0007200">
    <property type="term" value="P:phospholipase C-activating G protein-coupled receptor signaling pathway"/>
    <property type="evidence" value="ECO:0007669"/>
    <property type="project" value="TreeGrafter"/>
</dbReference>
<reference evidence="14" key="1">
    <citation type="submission" date="2025-08" db="UniProtKB">
        <authorList>
            <consortium name="Ensembl"/>
        </authorList>
    </citation>
    <scope>IDENTIFICATION</scope>
</reference>
<organism evidence="14 15">
    <name type="scientific">Chelydra serpentina</name>
    <name type="common">Snapping turtle</name>
    <name type="synonym">Testudo serpentina</name>
    <dbReference type="NCBI Taxonomy" id="8475"/>
    <lineage>
        <taxon>Eukaryota</taxon>
        <taxon>Metazoa</taxon>
        <taxon>Chordata</taxon>
        <taxon>Craniata</taxon>
        <taxon>Vertebrata</taxon>
        <taxon>Euteleostomi</taxon>
        <taxon>Archelosauria</taxon>
        <taxon>Testudinata</taxon>
        <taxon>Testudines</taxon>
        <taxon>Cryptodira</taxon>
        <taxon>Durocryptodira</taxon>
        <taxon>Americhelydia</taxon>
        <taxon>Chelydroidea</taxon>
        <taxon>Chelydridae</taxon>
        <taxon>Chelydra</taxon>
    </lineage>
</organism>
<dbReference type="Ensembl" id="ENSCSRT00000017433.1">
    <property type="protein sequence ID" value="ENSCSRP00000016668.1"/>
    <property type="gene ID" value="ENSCSRG00000012799.1"/>
</dbReference>
<dbReference type="CDD" id="cd15164">
    <property type="entry name" value="7tmA_GPR35-like"/>
    <property type="match status" value="1"/>
</dbReference>
<feature type="transmembrane region" description="Helical" evidence="12">
    <location>
        <begin position="86"/>
        <end position="108"/>
    </location>
</feature>
<feature type="transmembrane region" description="Helical" evidence="12">
    <location>
        <begin position="53"/>
        <end position="74"/>
    </location>
</feature>
<dbReference type="FunFam" id="1.20.1070.10:FF:000142">
    <property type="entry name" value="G protein-coupled receptor 55"/>
    <property type="match status" value="1"/>
</dbReference>
<keyword evidence="8" id="KW-0325">Glycoprotein</keyword>
<dbReference type="InterPro" id="IPR044734">
    <property type="entry name" value="GPR35_7tmA"/>
</dbReference>
<evidence type="ECO:0000256" key="4">
    <source>
        <dbReference type="ARBA" id="ARBA00022989"/>
    </source>
</evidence>
<protein>
    <recommendedName>
        <fullName evidence="13">G-protein coupled receptors family 1 profile domain-containing protein</fullName>
    </recommendedName>
</protein>
<dbReference type="PROSITE" id="PS50262">
    <property type="entry name" value="G_PROTEIN_RECEP_F1_2"/>
    <property type="match status" value="1"/>
</dbReference>
<proteinExistence type="inferred from homology"/>
<evidence type="ECO:0000256" key="5">
    <source>
        <dbReference type="ARBA" id="ARBA00023040"/>
    </source>
</evidence>
<evidence type="ECO:0000313" key="15">
    <source>
        <dbReference type="Proteomes" id="UP000694403"/>
    </source>
</evidence>
<keyword evidence="4 12" id="KW-1133">Transmembrane helix</keyword>
<keyword evidence="6 12" id="KW-0472">Membrane</keyword>
<accession>A0A8C3XQI5</accession>
<dbReference type="Pfam" id="PF00001">
    <property type="entry name" value="7tm_1"/>
    <property type="match status" value="1"/>
</dbReference>
<evidence type="ECO:0000256" key="12">
    <source>
        <dbReference type="SAM" id="Phobius"/>
    </source>
</evidence>
<dbReference type="Gene3D" id="1.20.1070.10">
    <property type="entry name" value="Rhodopsin 7-helix transmembrane proteins"/>
    <property type="match status" value="1"/>
</dbReference>
<evidence type="ECO:0000256" key="9">
    <source>
        <dbReference type="ARBA" id="ARBA00023224"/>
    </source>
</evidence>
<feature type="region of interest" description="Disordered" evidence="11">
    <location>
        <begin position="307"/>
        <end position="327"/>
    </location>
</feature>
<dbReference type="SUPFAM" id="SSF81321">
    <property type="entry name" value="Family A G protein-coupled receptor-like"/>
    <property type="match status" value="1"/>
</dbReference>
<dbReference type="AlphaFoldDB" id="A0A8C3XQI5"/>
<evidence type="ECO:0000256" key="3">
    <source>
        <dbReference type="ARBA" id="ARBA00022692"/>
    </source>
</evidence>
<keyword evidence="15" id="KW-1185">Reference proteome</keyword>
<dbReference type="InterPro" id="IPR000276">
    <property type="entry name" value="GPCR_Rhodpsn"/>
</dbReference>
<evidence type="ECO:0000256" key="10">
    <source>
        <dbReference type="RuleBase" id="RU000688"/>
    </source>
</evidence>
<dbReference type="GO" id="GO:0004950">
    <property type="term" value="F:chemokine receptor activity"/>
    <property type="evidence" value="ECO:0007669"/>
    <property type="project" value="InterPro"/>
</dbReference>
<feature type="compositionally biased region" description="Basic and acidic residues" evidence="11">
    <location>
        <begin position="312"/>
        <end position="321"/>
    </location>
</feature>
<evidence type="ECO:0000256" key="8">
    <source>
        <dbReference type="ARBA" id="ARBA00023180"/>
    </source>
</evidence>
<keyword evidence="7 10" id="KW-0675">Receptor</keyword>
<evidence type="ECO:0000313" key="14">
    <source>
        <dbReference type="Ensembl" id="ENSCSRP00000016668.1"/>
    </source>
</evidence>
<comment type="subcellular location">
    <subcellularLocation>
        <location evidence="1">Cell membrane</location>
        <topology evidence="1">Multi-pass membrane protein</topology>
    </subcellularLocation>
</comment>
<comment type="similarity">
    <text evidence="10">Belongs to the G-protein coupled receptor 1 family.</text>
</comment>
<evidence type="ECO:0000256" key="11">
    <source>
        <dbReference type="SAM" id="MobiDB-lite"/>
    </source>
</evidence>
<evidence type="ECO:0000256" key="1">
    <source>
        <dbReference type="ARBA" id="ARBA00004651"/>
    </source>
</evidence>
<dbReference type="PRINTS" id="PR00237">
    <property type="entry name" value="GPCRRHODOPSN"/>
</dbReference>
<evidence type="ECO:0000256" key="2">
    <source>
        <dbReference type="ARBA" id="ARBA00022475"/>
    </source>
</evidence>
<evidence type="ECO:0000259" key="13">
    <source>
        <dbReference type="PROSITE" id="PS50262"/>
    </source>
</evidence>
<feature type="transmembrane region" description="Helical" evidence="12">
    <location>
        <begin position="129"/>
        <end position="146"/>
    </location>
</feature>
<dbReference type="PANTHER" id="PTHR24232:SF97">
    <property type="entry name" value="G-PROTEIN COUPLED RECEPTORS FAMILY 1 PROFILE DOMAIN-CONTAINING PROTEIN"/>
    <property type="match status" value="1"/>
</dbReference>
<keyword evidence="5 10" id="KW-0297">G-protein coupled receptor</keyword>
<dbReference type="GO" id="GO:0035025">
    <property type="term" value="P:positive regulation of Rho protein signal transduction"/>
    <property type="evidence" value="ECO:0007669"/>
    <property type="project" value="TreeGrafter"/>
</dbReference>
<keyword evidence="3 10" id="KW-0812">Transmembrane</keyword>
<feature type="domain" description="G-protein coupled receptors family 1 profile" evidence="13">
    <location>
        <begin position="32"/>
        <end position="276"/>
    </location>
</feature>
<dbReference type="Proteomes" id="UP000694403">
    <property type="component" value="Unplaced"/>
</dbReference>
<reference evidence="14" key="2">
    <citation type="submission" date="2025-09" db="UniProtKB">
        <authorList>
            <consortium name="Ensembl"/>
        </authorList>
    </citation>
    <scope>IDENTIFICATION</scope>
</reference>
<dbReference type="InterPro" id="IPR017452">
    <property type="entry name" value="GPCR_Rhodpsn_7TM"/>
</dbReference>
<dbReference type="GO" id="GO:0005886">
    <property type="term" value="C:plasma membrane"/>
    <property type="evidence" value="ECO:0007669"/>
    <property type="project" value="UniProtKB-SubCell"/>
</dbReference>
<keyword evidence="9 10" id="KW-0807">Transducer</keyword>
<sequence>MNCSKLSNTVRENLNLLQLIIYIPIVFFGVIFNVIALWVFCCKLKKWTETKVYMINLIIADCSLLFTLPFIMYFHKTDQPIDKLCYVIQTIYFTNMPVSIYIITLIAVDRFIAIKYPLKAKSFRSPLKAAVSCGFFWIIIIIYAYFNPRFTEEKEKHCFQKMSDDPLLTTLLSSILWFFIPLVILSFCSIQVIRCLKTKKNMSPPEETSIQKALWIVSMNLSVFIICFLPFNVGLLVRFAMDTAGAACSLRQNARVFIRVTAWVANSNCCLDTLCYYFVAKEFQEASSLLSPFKSLKSRSNQSQITTTNALSDHKKMHDTAVDPQPV</sequence>
<dbReference type="PROSITE" id="PS00237">
    <property type="entry name" value="G_PROTEIN_RECEP_F1_1"/>
    <property type="match status" value="1"/>
</dbReference>
<feature type="transmembrane region" description="Helical" evidence="12">
    <location>
        <begin position="214"/>
        <end position="241"/>
    </location>
</feature>
<feature type="transmembrane region" description="Helical" evidence="12">
    <location>
        <begin position="166"/>
        <end position="193"/>
    </location>
</feature>